<evidence type="ECO:0000256" key="1">
    <source>
        <dbReference type="ARBA" id="ARBA00022676"/>
    </source>
</evidence>
<dbReference type="PANTHER" id="PTHR13778">
    <property type="entry name" value="GLYCOSYLTRANSFERASE 8 DOMAIN-CONTAINING PROTEIN"/>
    <property type="match status" value="1"/>
</dbReference>
<gene>
    <name evidence="4" type="primary">lpcA</name>
    <name evidence="4" type="ORF">GCM10009038_10970</name>
</gene>
<name>A0ABQ3DSI0_9GAMM</name>
<dbReference type="Pfam" id="PF01501">
    <property type="entry name" value="Glyco_transf_8"/>
    <property type="match status" value="1"/>
</dbReference>
<dbReference type="InterPro" id="IPR050748">
    <property type="entry name" value="Glycosyltrans_8_dom-fam"/>
</dbReference>
<proteinExistence type="predicted"/>
<dbReference type="SUPFAM" id="SSF53448">
    <property type="entry name" value="Nucleotide-diphospho-sugar transferases"/>
    <property type="match status" value="1"/>
</dbReference>
<evidence type="ECO:0000313" key="4">
    <source>
        <dbReference type="EMBL" id="GHB14410.1"/>
    </source>
</evidence>
<dbReference type="InterPro" id="IPR029044">
    <property type="entry name" value="Nucleotide-diphossugar_trans"/>
</dbReference>
<evidence type="ECO:0000256" key="3">
    <source>
        <dbReference type="ARBA" id="ARBA00022723"/>
    </source>
</evidence>
<evidence type="ECO:0000313" key="5">
    <source>
        <dbReference type="Proteomes" id="UP000646745"/>
    </source>
</evidence>
<dbReference type="RefSeq" id="WP_189443625.1">
    <property type="nucleotide sequence ID" value="NZ_BMZI01000002.1"/>
</dbReference>
<comment type="caution">
    <text evidence="4">The sequence shown here is derived from an EMBL/GenBank/DDBJ whole genome shotgun (WGS) entry which is preliminary data.</text>
</comment>
<dbReference type="Proteomes" id="UP000646745">
    <property type="component" value="Unassembled WGS sequence"/>
</dbReference>
<keyword evidence="3" id="KW-0479">Metal-binding</keyword>
<reference evidence="5" key="1">
    <citation type="journal article" date="2019" name="Int. J. Syst. Evol. Microbiol.">
        <title>The Global Catalogue of Microorganisms (GCM) 10K type strain sequencing project: providing services to taxonomists for standard genome sequencing and annotation.</title>
        <authorList>
            <consortium name="The Broad Institute Genomics Platform"/>
            <consortium name="The Broad Institute Genome Sequencing Center for Infectious Disease"/>
            <person name="Wu L."/>
            <person name="Ma J."/>
        </authorList>
    </citation>
    <scope>NUCLEOTIDE SEQUENCE [LARGE SCALE GENOMIC DNA]</scope>
    <source>
        <strain evidence="5">KCTC 32998</strain>
    </source>
</reference>
<dbReference type="EMBL" id="BMZI01000002">
    <property type="protein sequence ID" value="GHB14410.1"/>
    <property type="molecule type" value="Genomic_DNA"/>
</dbReference>
<dbReference type="InterPro" id="IPR002495">
    <property type="entry name" value="Glyco_trans_8"/>
</dbReference>
<evidence type="ECO:0000256" key="2">
    <source>
        <dbReference type="ARBA" id="ARBA00022679"/>
    </source>
</evidence>
<keyword evidence="5" id="KW-1185">Reference proteome</keyword>
<dbReference type="Gene3D" id="3.90.550.10">
    <property type="entry name" value="Spore Coat Polysaccharide Biosynthesis Protein SpsA, Chain A"/>
    <property type="match status" value="1"/>
</dbReference>
<accession>A0ABQ3DSI0</accession>
<keyword evidence="2" id="KW-0808">Transferase</keyword>
<protein>
    <submittedName>
        <fullName evidence="4">LPS 3-alpha-galactosyltransferase</fullName>
    </submittedName>
</protein>
<organism evidence="4 5">
    <name type="scientific">Salinicola rhizosphaerae</name>
    <dbReference type="NCBI Taxonomy" id="1443141"/>
    <lineage>
        <taxon>Bacteria</taxon>
        <taxon>Pseudomonadati</taxon>
        <taxon>Pseudomonadota</taxon>
        <taxon>Gammaproteobacteria</taxon>
        <taxon>Oceanospirillales</taxon>
        <taxon>Halomonadaceae</taxon>
        <taxon>Salinicola</taxon>
    </lineage>
</organism>
<keyword evidence="1" id="KW-0328">Glycosyltransferase</keyword>
<sequence>MQNHDVRIAFGTDMGLLAPTALALDSALRTTSVSQVDILGVSLTLAAKNILHRIAGEAKTRLVIHELEESSFTGVTYKGGHVPNAALARLYLPHIVDERVLYIDGDTLIQRNLRSAFDISMGGSLIAGVRDFSRLKKECKFQRGRSWSTRSEVEAIVSPSPIESYINSGVLVIDCAAIRREPTLADDMLKFERANKYSLVDQDYINELFKGRILHLNPSWNSSWGRHHLQARWAKELGYSGEEVRRESARILHFHGAEKPWRKMPRERWKRSLRASLAYKVAFYQFKKRFPDLSFV</sequence>
<dbReference type="PANTHER" id="PTHR13778:SF47">
    <property type="entry name" value="LIPOPOLYSACCHARIDE 1,3-GALACTOSYLTRANSFERASE"/>
    <property type="match status" value="1"/>
</dbReference>